<protein>
    <submittedName>
        <fullName evidence="1">Uncharacterized protein</fullName>
    </submittedName>
</protein>
<reference evidence="1" key="2">
    <citation type="journal article" date="2015" name="Data Brief">
        <title>Shoot transcriptome of the giant reed, Arundo donax.</title>
        <authorList>
            <person name="Barrero R.A."/>
            <person name="Guerrero F.D."/>
            <person name="Moolhuijzen P."/>
            <person name="Goolsby J.A."/>
            <person name="Tidwell J."/>
            <person name="Bellgard S.E."/>
            <person name="Bellgard M.I."/>
        </authorList>
    </citation>
    <scope>NUCLEOTIDE SEQUENCE</scope>
    <source>
        <tissue evidence="1">Shoot tissue taken approximately 20 cm above the soil surface</tissue>
    </source>
</reference>
<evidence type="ECO:0000313" key="1">
    <source>
        <dbReference type="EMBL" id="JAD32236.1"/>
    </source>
</evidence>
<accession>A0A0A8Z099</accession>
<organism evidence="1">
    <name type="scientific">Arundo donax</name>
    <name type="common">Giant reed</name>
    <name type="synonym">Donax arundinaceus</name>
    <dbReference type="NCBI Taxonomy" id="35708"/>
    <lineage>
        <taxon>Eukaryota</taxon>
        <taxon>Viridiplantae</taxon>
        <taxon>Streptophyta</taxon>
        <taxon>Embryophyta</taxon>
        <taxon>Tracheophyta</taxon>
        <taxon>Spermatophyta</taxon>
        <taxon>Magnoliopsida</taxon>
        <taxon>Liliopsida</taxon>
        <taxon>Poales</taxon>
        <taxon>Poaceae</taxon>
        <taxon>PACMAD clade</taxon>
        <taxon>Arundinoideae</taxon>
        <taxon>Arundineae</taxon>
        <taxon>Arundo</taxon>
    </lineage>
</organism>
<proteinExistence type="predicted"/>
<sequence length="47" mass="5683">MEYQTKSMHNCTITRIQFAKDNECKNSDMSLVMKQHYVLCKHLYTRL</sequence>
<name>A0A0A8Z099_ARUDO</name>
<reference evidence="1" key="1">
    <citation type="submission" date="2014-09" db="EMBL/GenBank/DDBJ databases">
        <authorList>
            <person name="Magalhaes I.L.F."/>
            <person name="Oliveira U."/>
            <person name="Santos F.R."/>
            <person name="Vidigal T.H.D.A."/>
            <person name="Brescovit A.D."/>
            <person name="Santos A.J."/>
        </authorList>
    </citation>
    <scope>NUCLEOTIDE SEQUENCE</scope>
    <source>
        <tissue evidence="1">Shoot tissue taken approximately 20 cm above the soil surface</tissue>
    </source>
</reference>
<dbReference type="EMBL" id="GBRH01265659">
    <property type="protein sequence ID" value="JAD32236.1"/>
    <property type="molecule type" value="Transcribed_RNA"/>
</dbReference>
<dbReference type="AlphaFoldDB" id="A0A0A8Z099"/>